<proteinExistence type="predicted"/>
<dbReference type="Proteomes" id="UP000054279">
    <property type="component" value="Unassembled WGS sequence"/>
</dbReference>
<gene>
    <name evidence="2" type="ORF">M422DRAFT_255062</name>
</gene>
<accession>A0A0C9UFF6</accession>
<keyword evidence="3" id="KW-1185">Reference proteome</keyword>
<reference evidence="2 3" key="1">
    <citation type="submission" date="2014-06" db="EMBL/GenBank/DDBJ databases">
        <title>Evolutionary Origins and Diversification of the Mycorrhizal Mutualists.</title>
        <authorList>
            <consortium name="DOE Joint Genome Institute"/>
            <consortium name="Mycorrhizal Genomics Consortium"/>
            <person name="Kohler A."/>
            <person name="Kuo A."/>
            <person name="Nagy L.G."/>
            <person name="Floudas D."/>
            <person name="Copeland A."/>
            <person name="Barry K.W."/>
            <person name="Cichocki N."/>
            <person name="Veneault-Fourrey C."/>
            <person name="LaButti K."/>
            <person name="Lindquist E.A."/>
            <person name="Lipzen A."/>
            <person name="Lundell T."/>
            <person name="Morin E."/>
            <person name="Murat C."/>
            <person name="Riley R."/>
            <person name="Ohm R."/>
            <person name="Sun H."/>
            <person name="Tunlid A."/>
            <person name="Henrissat B."/>
            <person name="Grigoriev I.V."/>
            <person name="Hibbett D.S."/>
            <person name="Martin F."/>
        </authorList>
    </citation>
    <scope>NUCLEOTIDE SEQUENCE [LARGE SCALE GENOMIC DNA]</scope>
    <source>
        <strain evidence="2 3">SS14</strain>
    </source>
</reference>
<feature type="region of interest" description="Disordered" evidence="1">
    <location>
        <begin position="58"/>
        <end position="85"/>
    </location>
</feature>
<dbReference type="AlphaFoldDB" id="A0A0C9UFF6"/>
<feature type="compositionally biased region" description="Acidic residues" evidence="1">
    <location>
        <begin position="63"/>
        <end position="82"/>
    </location>
</feature>
<evidence type="ECO:0000256" key="1">
    <source>
        <dbReference type="SAM" id="MobiDB-lite"/>
    </source>
</evidence>
<evidence type="ECO:0000313" key="2">
    <source>
        <dbReference type="EMBL" id="KIJ41753.1"/>
    </source>
</evidence>
<sequence>MGRKSNLAKFCIQLAAKAREKAGEHCDSSPSLACESGSDTDYIPEDPIQQKLIDLEKEGVIPEWDDSGSESDDEDILNEDAEAGAPDDAALLTFTSRLQDAQELLDIAQREENASRKCPKNI</sequence>
<dbReference type="EMBL" id="KN837134">
    <property type="protein sequence ID" value="KIJ41753.1"/>
    <property type="molecule type" value="Genomic_DNA"/>
</dbReference>
<protein>
    <submittedName>
        <fullName evidence="2">Uncharacterized protein</fullName>
    </submittedName>
</protein>
<organism evidence="2 3">
    <name type="scientific">Sphaerobolus stellatus (strain SS14)</name>
    <dbReference type="NCBI Taxonomy" id="990650"/>
    <lineage>
        <taxon>Eukaryota</taxon>
        <taxon>Fungi</taxon>
        <taxon>Dikarya</taxon>
        <taxon>Basidiomycota</taxon>
        <taxon>Agaricomycotina</taxon>
        <taxon>Agaricomycetes</taxon>
        <taxon>Phallomycetidae</taxon>
        <taxon>Geastrales</taxon>
        <taxon>Sphaerobolaceae</taxon>
        <taxon>Sphaerobolus</taxon>
    </lineage>
</organism>
<evidence type="ECO:0000313" key="3">
    <source>
        <dbReference type="Proteomes" id="UP000054279"/>
    </source>
</evidence>
<dbReference type="HOGENOM" id="CLU_2028236_0_0_1"/>
<name>A0A0C9UFF6_SPHS4</name>
<feature type="region of interest" description="Disordered" evidence="1">
    <location>
        <begin position="22"/>
        <end position="44"/>
    </location>
</feature>